<name>L8JFF6_9GAMM</name>
<accession>L8JFF6</accession>
<gene>
    <name evidence="1" type="ORF">C942_01526</name>
</gene>
<dbReference type="Proteomes" id="UP000011134">
    <property type="component" value="Unassembled WGS sequence"/>
</dbReference>
<keyword evidence="2" id="KW-1185">Reference proteome</keyword>
<dbReference type="EMBL" id="AMZO01000002">
    <property type="protein sequence ID" value="ELR67596.1"/>
    <property type="molecule type" value="Genomic_DNA"/>
</dbReference>
<evidence type="ECO:0000313" key="2">
    <source>
        <dbReference type="Proteomes" id="UP000011134"/>
    </source>
</evidence>
<reference evidence="1 2" key="1">
    <citation type="submission" date="2012-12" db="EMBL/GenBank/DDBJ databases">
        <title>Genome Assembly of Photobacterium sp. AK15.</title>
        <authorList>
            <person name="Khatri I."/>
            <person name="Vaidya B."/>
            <person name="Srinivas T.N.R."/>
            <person name="Subramanian S."/>
            <person name="Pinnaka A."/>
        </authorList>
    </citation>
    <scope>NUCLEOTIDE SEQUENCE [LARGE SCALE GENOMIC DNA]</scope>
    <source>
        <strain evidence="1 2">AK15</strain>
    </source>
</reference>
<dbReference type="AlphaFoldDB" id="L8JFF6"/>
<evidence type="ECO:0000313" key="1">
    <source>
        <dbReference type="EMBL" id="ELR67596.1"/>
    </source>
</evidence>
<protein>
    <submittedName>
        <fullName evidence="1">Uncharacterized protein</fullName>
    </submittedName>
</protein>
<organism evidence="1 2">
    <name type="scientific">Photobacterium marinum</name>
    <dbReference type="NCBI Taxonomy" id="1056511"/>
    <lineage>
        <taxon>Bacteria</taxon>
        <taxon>Pseudomonadati</taxon>
        <taxon>Pseudomonadota</taxon>
        <taxon>Gammaproteobacteria</taxon>
        <taxon>Vibrionales</taxon>
        <taxon>Vibrionaceae</taxon>
        <taxon>Photobacterium</taxon>
    </lineage>
</organism>
<dbReference type="PATRIC" id="fig|1056511.3.peg.599"/>
<proteinExistence type="predicted"/>
<sequence length="47" mass="5400">MRGYVYQLCWCLIAFKFTKIEVKAINIDGFVVDNSNLKGLYVVQLSV</sequence>
<comment type="caution">
    <text evidence="1">The sequence shown here is derived from an EMBL/GenBank/DDBJ whole genome shotgun (WGS) entry which is preliminary data.</text>
</comment>